<protein>
    <submittedName>
        <fullName evidence="1">Uncharacterized protein</fullName>
    </submittedName>
</protein>
<gene>
    <name evidence="1" type="ORF">CXZ10_17480</name>
</gene>
<evidence type="ECO:0000313" key="1">
    <source>
        <dbReference type="EMBL" id="PKR87917.1"/>
    </source>
</evidence>
<name>A0A1I4W853_9HYPH</name>
<keyword evidence="2" id="KW-1185">Reference proteome</keyword>
<sequence>MTEPTPAEAIKAELRRDLVAAMKRGAKAEMALLRQLVAALDNAEAVPLAETRPAAVHHLFGAGTAEAERRHLTLDDIEALLRWEIDARLEAAAEFARLGVDTRAEALTAEVELIRRYVGG</sequence>
<dbReference type="OrthoDB" id="8421855at2"/>
<dbReference type="InterPro" id="IPR042184">
    <property type="entry name" value="YqeY/Aim41_N"/>
</dbReference>
<comment type="caution">
    <text evidence="1">The sequence shown here is derived from an EMBL/GenBank/DDBJ whole genome shotgun (WGS) entry which is preliminary data.</text>
</comment>
<dbReference type="RefSeq" id="WP_101290656.1">
    <property type="nucleotide sequence ID" value="NZ_FOUQ01000015.1"/>
</dbReference>
<dbReference type="AlphaFoldDB" id="A0A1I4W853"/>
<accession>A0A1I4W853</accession>
<dbReference type="Gene3D" id="1.10.1510.10">
    <property type="entry name" value="Uncharacterised protein YqeY/AIM41 PF09424, N-terminal domain"/>
    <property type="match status" value="1"/>
</dbReference>
<dbReference type="EMBL" id="PJNW01000015">
    <property type="protein sequence ID" value="PKR87917.1"/>
    <property type="molecule type" value="Genomic_DNA"/>
</dbReference>
<organism evidence="1 2">
    <name type="scientific">Pleomorphomonas diazotrophica</name>
    <dbReference type="NCBI Taxonomy" id="1166257"/>
    <lineage>
        <taxon>Bacteria</taxon>
        <taxon>Pseudomonadati</taxon>
        <taxon>Pseudomonadota</taxon>
        <taxon>Alphaproteobacteria</taxon>
        <taxon>Hyphomicrobiales</taxon>
        <taxon>Pleomorphomonadaceae</taxon>
        <taxon>Pleomorphomonas</taxon>
    </lineage>
</organism>
<evidence type="ECO:0000313" key="2">
    <source>
        <dbReference type="Proteomes" id="UP000233491"/>
    </source>
</evidence>
<proteinExistence type="predicted"/>
<dbReference type="Proteomes" id="UP000233491">
    <property type="component" value="Unassembled WGS sequence"/>
</dbReference>
<reference evidence="1 2" key="1">
    <citation type="submission" date="2017-12" db="EMBL/GenBank/DDBJ databases">
        <title>Anaerobic carbon monoxide metabolism by Pleomorphomonas carboxyditropha sp. nov., a new mesophilic hydrogenogenic carboxidotroph.</title>
        <authorList>
            <person name="Esquivel-Elizondo S."/>
            <person name="Krajmalnik-Brown R."/>
        </authorList>
    </citation>
    <scope>NUCLEOTIDE SEQUENCE [LARGE SCALE GENOMIC DNA]</scope>
    <source>
        <strain evidence="1 2">R5-392</strain>
    </source>
</reference>